<dbReference type="PANTHER" id="PTHR21310">
    <property type="entry name" value="AMINOGLYCOSIDE PHOSPHOTRANSFERASE-RELATED-RELATED"/>
    <property type="match status" value="1"/>
</dbReference>
<dbReference type="InterPro" id="IPR011009">
    <property type="entry name" value="Kinase-like_dom_sf"/>
</dbReference>
<dbReference type="InterPro" id="IPR041726">
    <property type="entry name" value="ACAD10_11_N"/>
</dbReference>
<dbReference type="SUPFAM" id="SSF56112">
    <property type="entry name" value="Protein kinase-like (PK-like)"/>
    <property type="match status" value="1"/>
</dbReference>
<dbReference type="Gene3D" id="3.90.1200.10">
    <property type="match status" value="1"/>
</dbReference>
<proteinExistence type="predicted"/>
<accession>A0ABD7V7G4</accession>
<dbReference type="Gene3D" id="3.30.200.20">
    <property type="entry name" value="Phosphorylase Kinase, domain 1"/>
    <property type="match status" value="1"/>
</dbReference>
<dbReference type="RefSeq" id="WP_131735203.1">
    <property type="nucleotide sequence ID" value="NZ_CAACYD010000007.1"/>
</dbReference>
<dbReference type="GeneID" id="60751876"/>
<dbReference type="GO" id="GO:0016301">
    <property type="term" value="F:kinase activity"/>
    <property type="evidence" value="ECO:0007669"/>
    <property type="project" value="UniProtKB-KW"/>
</dbReference>
<evidence type="ECO:0000313" key="2">
    <source>
        <dbReference type="EMBL" id="VFA90322.1"/>
    </source>
</evidence>
<keyword evidence="2" id="KW-0418">Kinase</keyword>
<dbReference type="EMBL" id="CAACYD010000007">
    <property type="protein sequence ID" value="VFA90322.1"/>
    <property type="molecule type" value="Genomic_DNA"/>
</dbReference>
<comment type="caution">
    <text evidence="2">The sequence shown here is derived from an EMBL/GenBank/DDBJ whole genome shotgun (WGS) entry which is preliminary data.</text>
</comment>
<gene>
    <name evidence="2" type="ORF">NCTC8139_03905</name>
</gene>
<dbReference type="Pfam" id="PF01636">
    <property type="entry name" value="APH"/>
    <property type="match status" value="1"/>
</dbReference>
<evidence type="ECO:0000259" key="1">
    <source>
        <dbReference type="Pfam" id="PF01636"/>
    </source>
</evidence>
<dbReference type="Proteomes" id="UP000360750">
    <property type="component" value="Unassembled WGS sequence"/>
</dbReference>
<dbReference type="AlphaFoldDB" id="A0ABD7V7G4"/>
<dbReference type="CDD" id="cd05154">
    <property type="entry name" value="ACAD10_11_N-like"/>
    <property type="match status" value="1"/>
</dbReference>
<evidence type="ECO:0000313" key="3">
    <source>
        <dbReference type="Proteomes" id="UP000360750"/>
    </source>
</evidence>
<reference evidence="2 3" key="1">
    <citation type="submission" date="2019-02" db="EMBL/GenBank/DDBJ databases">
        <authorList>
            <consortium name="Pathogen Informatics"/>
        </authorList>
    </citation>
    <scope>NUCLEOTIDE SEQUENCE [LARGE SCALE GENOMIC DNA]</scope>
    <source>
        <strain evidence="2 3">3012STDY6756503</strain>
    </source>
</reference>
<name>A0ABD7V7G4_9ACTN</name>
<dbReference type="InterPro" id="IPR002575">
    <property type="entry name" value="Aminoglycoside_PTrfase"/>
</dbReference>
<protein>
    <submittedName>
        <fullName evidence="2">Thiamine kinase</fullName>
    </submittedName>
</protein>
<feature type="domain" description="Aminoglycoside phosphotransferase" evidence="1">
    <location>
        <begin position="37"/>
        <end position="266"/>
    </location>
</feature>
<sequence>MTGSTIPDAPAATAPVDVEALSDWMDAQGLPGGTVTLSPLSGGTQNIMLIVDRGGRRYVLRRGPRHLRPGSNTAMAREMRLLSALGGTDVAHPRFVAGTTDTDVLGATFYLMEPVDGFNAADGLPAGYAATAAGRAAMGFALIDALAGLGAVDHRAIGLEDFGKPEGFLERQVPRWLAEYERYAANPTYPGGTFADLDHVAGWLDEHRPADFRPGLLHGDYHVANVLYDHHTPKVAAIVDWEMATIGDPLLDLGVLLAIWPDDPRRPDLYESALGRAGDLPGRDAIVERYAERSDRDLSALDWYTVMAAFKLGIILEGTYARACDGKAPREVGDRLHRYAVGLFDRARQIIAGA</sequence>
<organism evidence="2 3">
    <name type="scientific">Gordonia paraffinivorans</name>
    <dbReference type="NCBI Taxonomy" id="175628"/>
    <lineage>
        <taxon>Bacteria</taxon>
        <taxon>Bacillati</taxon>
        <taxon>Actinomycetota</taxon>
        <taxon>Actinomycetes</taxon>
        <taxon>Mycobacteriales</taxon>
        <taxon>Gordoniaceae</taxon>
        <taxon>Gordonia</taxon>
    </lineage>
</organism>
<dbReference type="PANTHER" id="PTHR21310:SF40">
    <property type="entry name" value="AMINOGLYCOSIDE PHOSPHOTRANSFERASE DOMAIN-CONTAINING PROTEIN-RELATED"/>
    <property type="match status" value="1"/>
</dbReference>
<keyword evidence="2" id="KW-0808">Transferase</keyword>
<dbReference type="InterPro" id="IPR051678">
    <property type="entry name" value="AGP_Transferase"/>
</dbReference>